<protein>
    <submittedName>
        <fullName evidence="1">Uncharacterized protein</fullName>
    </submittedName>
</protein>
<sequence>MSARESFQCLTEKIKPEDSLGGSSKVVHKMSHQECPVSILPQLPTILSYMFQLFSLAIRALLYSLYKVNH</sequence>
<accession>I1BUZ3</accession>
<evidence type="ECO:0000313" key="2">
    <source>
        <dbReference type="Proteomes" id="UP000009138"/>
    </source>
</evidence>
<dbReference type="AlphaFoldDB" id="I1BUZ3"/>
<dbReference type="VEuPathDB" id="FungiDB:RO3G_04728"/>
<dbReference type="RefSeq" id="XP_067515419.1">
    <property type="nucleotide sequence ID" value="XM_067659318.1"/>
</dbReference>
<dbReference type="InParanoid" id="I1BUZ3"/>
<dbReference type="GeneID" id="93611699"/>
<proteinExistence type="predicted"/>
<dbReference type="EMBL" id="CH476734">
    <property type="protein sequence ID" value="EIE80023.1"/>
    <property type="molecule type" value="Genomic_DNA"/>
</dbReference>
<dbReference type="Proteomes" id="UP000009138">
    <property type="component" value="Unassembled WGS sequence"/>
</dbReference>
<name>I1BUZ3_RHIO9</name>
<gene>
    <name evidence="1" type="ORF">RO3G_04728</name>
</gene>
<evidence type="ECO:0000313" key="1">
    <source>
        <dbReference type="EMBL" id="EIE80023.1"/>
    </source>
</evidence>
<keyword evidence="2" id="KW-1185">Reference proteome</keyword>
<organism evidence="1 2">
    <name type="scientific">Rhizopus delemar (strain RA 99-880 / ATCC MYA-4621 / FGSC 9543 / NRRL 43880)</name>
    <name type="common">Mucormycosis agent</name>
    <name type="synonym">Rhizopus arrhizus var. delemar</name>
    <dbReference type="NCBI Taxonomy" id="246409"/>
    <lineage>
        <taxon>Eukaryota</taxon>
        <taxon>Fungi</taxon>
        <taxon>Fungi incertae sedis</taxon>
        <taxon>Mucoromycota</taxon>
        <taxon>Mucoromycotina</taxon>
        <taxon>Mucoromycetes</taxon>
        <taxon>Mucorales</taxon>
        <taxon>Mucorineae</taxon>
        <taxon>Rhizopodaceae</taxon>
        <taxon>Rhizopus</taxon>
    </lineage>
</organism>
<reference evidence="1 2" key="1">
    <citation type="journal article" date="2009" name="PLoS Genet.">
        <title>Genomic analysis of the basal lineage fungus Rhizopus oryzae reveals a whole-genome duplication.</title>
        <authorList>
            <person name="Ma L.-J."/>
            <person name="Ibrahim A.S."/>
            <person name="Skory C."/>
            <person name="Grabherr M.G."/>
            <person name="Burger G."/>
            <person name="Butler M."/>
            <person name="Elias M."/>
            <person name="Idnurm A."/>
            <person name="Lang B.F."/>
            <person name="Sone T."/>
            <person name="Abe A."/>
            <person name="Calvo S.E."/>
            <person name="Corrochano L.M."/>
            <person name="Engels R."/>
            <person name="Fu J."/>
            <person name="Hansberg W."/>
            <person name="Kim J.-M."/>
            <person name="Kodira C.D."/>
            <person name="Koehrsen M.J."/>
            <person name="Liu B."/>
            <person name="Miranda-Saavedra D."/>
            <person name="O'Leary S."/>
            <person name="Ortiz-Castellanos L."/>
            <person name="Poulter R."/>
            <person name="Rodriguez-Romero J."/>
            <person name="Ruiz-Herrera J."/>
            <person name="Shen Y.-Q."/>
            <person name="Zeng Q."/>
            <person name="Galagan J."/>
            <person name="Birren B.W."/>
            <person name="Cuomo C.A."/>
            <person name="Wickes B.L."/>
        </authorList>
    </citation>
    <scope>NUCLEOTIDE SEQUENCE [LARGE SCALE GENOMIC DNA]</scope>
    <source>
        <strain evidence="2">RA 99-880 / ATCC MYA-4621 / FGSC 9543 / NRRL 43880</strain>
    </source>
</reference>